<sequence length="82" mass="9310">VNASPSLTSTTVNDRIMKYKLINDILSIVLPPNGFPDAKWNKIPSKDAMGHFELLLDEELAGFEPNNKKHLEKAHNNQPKWK</sequence>
<evidence type="ECO:0000313" key="2">
    <source>
        <dbReference type="Proteomes" id="UP000708208"/>
    </source>
</evidence>
<keyword evidence="2" id="KW-1185">Reference proteome</keyword>
<gene>
    <name evidence="1" type="ORF">AFUS01_LOCUS37329</name>
</gene>
<protein>
    <submittedName>
        <fullName evidence="1">Uncharacterized protein</fullName>
    </submittedName>
</protein>
<proteinExistence type="predicted"/>
<feature type="non-terminal residue" evidence="1">
    <location>
        <position position="1"/>
    </location>
</feature>
<accession>A0A8J2PN47</accession>
<name>A0A8J2PN47_9HEXA</name>
<dbReference type="InterPro" id="IPR004344">
    <property type="entry name" value="TTL/TTLL_fam"/>
</dbReference>
<organism evidence="1 2">
    <name type="scientific">Allacma fusca</name>
    <dbReference type="NCBI Taxonomy" id="39272"/>
    <lineage>
        <taxon>Eukaryota</taxon>
        <taxon>Metazoa</taxon>
        <taxon>Ecdysozoa</taxon>
        <taxon>Arthropoda</taxon>
        <taxon>Hexapoda</taxon>
        <taxon>Collembola</taxon>
        <taxon>Symphypleona</taxon>
        <taxon>Sminthuridae</taxon>
        <taxon>Allacma</taxon>
    </lineage>
</organism>
<dbReference type="EMBL" id="CAJVCH010543083">
    <property type="protein sequence ID" value="CAG7827338.1"/>
    <property type="molecule type" value="Genomic_DNA"/>
</dbReference>
<dbReference type="OrthoDB" id="202825at2759"/>
<comment type="caution">
    <text evidence="1">The sequence shown here is derived from an EMBL/GenBank/DDBJ whole genome shotgun (WGS) entry which is preliminary data.</text>
</comment>
<reference evidence="1" key="1">
    <citation type="submission" date="2021-06" db="EMBL/GenBank/DDBJ databases">
        <authorList>
            <person name="Hodson N. C."/>
            <person name="Mongue J. A."/>
            <person name="Jaron S. K."/>
        </authorList>
    </citation>
    <scope>NUCLEOTIDE SEQUENCE</scope>
</reference>
<dbReference type="Pfam" id="PF03133">
    <property type="entry name" value="TTL"/>
    <property type="match status" value="1"/>
</dbReference>
<dbReference type="Proteomes" id="UP000708208">
    <property type="component" value="Unassembled WGS sequence"/>
</dbReference>
<evidence type="ECO:0000313" key="1">
    <source>
        <dbReference type="EMBL" id="CAG7827338.1"/>
    </source>
</evidence>
<dbReference type="AlphaFoldDB" id="A0A8J2PN47"/>